<dbReference type="Proteomes" id="UP000499080">
    <property type="component" value="Unassembled WGS sequence"/>
</dbReference>
<dbReference type="EMBL" id="BGPR01000060">
    <property type="protein sequence ID" value="GBL88485.1"/>
    <property type="molecule type" value="Genomic_DNA"/>
</dbReference>
<sequence>MKIYEYENVEKTRRCGTKALAQPEHSVNVRAMTYLPKSFKASKEEGRGEKISTLSTGSTNRVSFKLLFSVDILTVNDCPFLLEEQKNGLLW</sequence>
<protein>
    <submittedName>
        <fullName evidence="1">Uncharacterized protein</fullName>
    </submittedName>
</protein>
<evidence type="ECO:0000313" key="1">
    <source>
        <dbReference type="EMBL" id="GBL88485.1"/>
    </source>
</evidence>
<dbReference type="AlphaFoldDB" id="A0A4Y2BAX1"/>
<name>A0A4Y2BAX1_ARAVE</name>
<organism evidence="1 2">
    <name type="scientific">Araneus ventricosus</name>
    <name type="common">Orbweaver spider</name>
    <name type="synonym">Epeira ventricosa</name>
    <dbReference type="NCBI Taxonomy" id="182803"/>
    <lineage>
        <taxon>Eukaryota</taxon>
        <taxon>Metazoa</taxon>
        <taxon>Ecdysozoa</taxon>
        <taxon>Arthropoda</taxon>
        <taxon>Chelicerata</taxon>
        <taxon>Arachnida</taxon>
        <taxon>Araneae</taxon>
        <taxon>Araneomorphae</taxon>
        <taxon>Entelegynae</taxon>
        <taxon>Araneoidea</taxon>
        <taxon>Araneidae</taxon>
        <taxon>Araneus</taxon>
    </lineage>
</organism>
<keyword evidence="2" id="KW-1185">Reference proteome</keyword>
<reference evidence="1 2" key="1">
    <citation type="journal article" date="2019" name="Sci. Rep.">
        <title>Orb-weaving spider Araneus ventricosus genome elucidates the spidroin gene catalogue.</title>
        <authorList>
            <person name="Kono N."/>
            <person name="Nakamura H."/>
            <person name="Ohtoshi R."/>
            <person name="Moran D.A.P."/>
            <person name="Shinohara A."/>
            <person name="Yoshida Y."/>
            <person name="Fujiwara M."/>
            <person name="Mori M."/>
            <person name="Tomita M."/>
            <person name="Arakawa K."/>
        </authorList>
    </citation>
    <scope>NUCLEOTIDE SEQUENCE [LARGE SCALE GENOMIC DNA]</scope>
</reference>
<comment type="caution">
    <text evidence="1">The sequence shown here is derived from an EMBL/GenBank/DDBJ whole genome shotgun (WGS) entry which is preliminary data.</text>
</comment>
<accession>A0A4Y2BAX1</accession>
<evidence type="ECO:0000313" key="2">
    <source>
        <dbReference type="Proteomes" id="UP000499080"/>
    </source>
</evidence>
<gene>
    <name evidence="1" type="ORF">AVEN_159075_1</name>
</gene>
<proteinExistence type="predicted"/>
<dbReference type="OrthoDB" id="10541882at2759"/>